<dbReference type="Proteomes" id="UP000437748">
    <property type="component" value="Unassembled WGS sequence"/>
</dbReference>
<gene>
    <name evidence="8" type="ORF">GCL60_12065</name>
</gene>
<comment type="subcellular location">
    <subcellularLocation>
        <location evidence="1">Cytoplasm</location>
    </subcellularLocation>
</comment>
<evidence type="ECO:0000256" key="1">
    <source>
        <dbReference type="ARBA" id="ARBA00004496"/>
    </source>
</evidence>
<evidence type="ECO:0000256" key="6">
    <source>
        <dbReference type="PROSITE-ProRule" id="PRU00339"/>
    </source>
</evidence>
<evidence type="ECO:0000256" key="7">
    <source>
        <dbReference type="SAM" id="MobiDB-lite"/>
    </source>
</evidence>
<evidence type="ECO:0000256" key="4">
    <source>
        <dbReference type="ARBA" id="ARBA00022803"/>
    </source>
</evidence>
<dbReference type="PANTHER" id="PTHR46630:SF1">
    <property type="entry name" value="TETRATRICOPEPTIDE REPEAT PROTEIN 29"/>
    <property type="match status" value="1"/>
</dbReference>
<dbReference type="OrthoDB" id="5295174at2"/>
<keyword evidence="4 6" id="KW-0802">TPR repeat</keyword>
<dbReference type="SUPFAM" id="SSF48452">
    <property type="entry name" value="TPR-like"/>
    <property type="match status" value="1"/>
</dbReference>
<dbReference type="GO" id="GO:0005737">
    <property type="term" value="C:cytoplasm"/>
    <property type="evidence" value="ECO:0007669"/>
    <property type="project" value="UniProtKB-SubCell"/>
</dbReference>
<dbReference type="InterPro" id="IPR051476">
    <property type="entry name" value="Bac_ResReg_Asp_Phosphatase"/>
</dbReference>
<evidence type="ECO:0000256" key="2">
    <source>
        <dbReference type="ARBA" id="ARBA00022490"/>
    </source>
</evidence>
<dbReference type="Gene3D" id="1.25.40.10">
    <property type="entry name" value="Tetratricopeptide repeat domain"/>
    <property type="match status" value="2"/>
</dbReference>
<dbReference type="EMBL" id="WFLM01000004">
    <property type="protein sequence ID" value="KAB8037903.1"/>
    <property type="molecule type" value="Genomic_DNA"/>
</dbReference>
<proteinExistence type="inferred from homology"/>
<comment type="caution">
    <text evidence="8">The sequence shown here is derived from an EMBL/GenBank/DDBJ whole genome shotgun (WGS) entry which is preliminary data.</text>
</comment>
<comment type="similarity">
    <text evidence="5">Belongs to the Rap family.</text>
</comment>
<evidence type="ECO:0000256" key="5">
    <source>
        <dbReference type="ARBA" id="ARBA00038253"/>
    </source>
</evidence>
<dbReference type="SMART" id="SM00028">
    <property type="entry name" value="TPR"/>
    <property type="match status" value="2"/>
</dbReference>
<feature type="compositionally biased region" description="Basic and acidic residues" evidence="7">
    <location>
        <begin position="18"/>
        <end position="68"/>
    </location>
</feature>
<dbReference type="InterPro" id="IPR011990">
    <property type="entry name" value="TPR-like_helical_dom_sf"/>
</dbReference>
<sequence>MTSQDKSLNSDSKKHSHHDHDHHDHKNCGHHHDDHHEHDHHDHENCTHDHHNHEHGPHCNHEHENPEKYQRHTYNSEELANFNSQGVETLILSVNDLLENEYYGKAVPILEIISLKLISSSADLAVHLFETKHHLALSYGIIGEHDKSLPLWKEVIAGLEKQDDIHETLEAYYNAALSAEQAKEEKDFLMYLNNGLEIAKSKELEEWVATFEHELGVHYFDNNEFKTSEAKLTKAIEIFTKLNEDESVISSYYYLAYLYEKQNNISKAKETYEKGLKLSKEESIRDFVEYERSLIEERLSNLQNSQLQNKLLNF</sequence>
<reference evidence="8 9" key="1">
    <citation type="submission" date="2019-10" db="EMBL/GenBank/DDBJ databases">
        <title>New species of Slilvanegrellaceae.</title>
        <authorList>
            <person name="Pitt A."/>
            <person name="Hahn M.W."/>
        </authorList>
    </citation>
    <scope>NUCLEOTIDE SEQUENCE [LARGE SCALE GENOMIC DNA]</scope>
    <source>
        <strain evidence="8 9">SP-Ram-0.45-NSY-1</strain>
    </source>
</reference>
<protein>
    <submittedName>
        <fullName evidence="8">Tetratricopeptide repeat protein</fullName>
    </submittedName>
</protein>
<evidence type="ECO:0000313" key="8">
    <source>
        <dbReference type="EMBL" id="KAB8037903.1"/>
    </source>
</evidence>
<dbReference type="PROSITE" id="PS50005">
    <property type="entry name" value="TPR"/>
    <property type="match status" value="1"/>
</dbReference>
<dbReference type="PANTHER" id="PTHR46630">
    <property type="entry name" value="TETRATRICOPEPTIDE REPEAT PROTEIN 29"/>
    <property type="match status" value="1"/>
</dbReference>
<organism evidence="8 9">
    <name type="scientific">Silvanigrella paludirubra</name>
    <dbReference type="NCBI Taxonomy" id="2499159"/>
    <lineage>
        <taxon>Bacteria</taxon>
        <taxon>Pseudomonadati</taxon>
        <taxon>Bdellovibrionota</taxon>
        <taxon>Oligoflexia</taxon>
        <taxon>Silvanigrellales</taxon>
        <taxon>Silvanigrellaceae</taxon>
        <taxon>Silvanigrella</taxon>
    </lineage>
</organism>
<dbReference type="Pfam" id="PF13424">
    <property type="entry name" value="TPR_12"/>
    <property type="match status" value="1"/>
</dbReference>
<accession>A0A6N6VS40</accession>
<name>A0A6N6VS40_9BACT</name>
<keyword evidence="9" id="KW-1185">Reference proteome</keyword>
<keyword evidence="2" id="KW-0963">Cytoplasm</keyword>
<keyword evidence="3" id="KW-0677">Repeat</keyword>
<feature type="region of interest" description="Disordered" evidence="7">
    <location>
        <begin position="1"/>
        <end position="68"/>
    </location>
</feature>
<dbReference type="AlphaFoldDB" id="A0A6N6VS40"/>
<feature type="repeat" description="TPR" evidence="6">
    <location>
        <begin position="249"/>
        <end position="282"/>
    </location>
</feature>
<evidence type="ECO:0000313" key="9">
    <source>
        <dbReference type="Proteomes" id="UP000437748"/>
    </source>
</evidence>
<dbReference type="InterPro" id="IPR019734">
    <property type="entry name" value="TPR_rpt"/>
</dbReference>
<evidence type="ECO:0000256" key="3">
    <source>
        <dbReference type="ARBA" id="ARBA00022737"/>
    </source>
</evidence>
<dbReference type="RefSeq" id="WP_153420981.1">
    <property type="nucleotide sequence ID" value="NZ_WFLM01000004.1"/>
</dbReference>